<evidence type="ECO:0000313" key="4">
    <source>
        <dbReference type="RefSeq" id="XP_050936763.1"/>
    </source>
</evidence>
<dbReference type="InterPro" id="IPR043502">
    <property type="entry name" value="DNA/RNA_pol_sf"/>
</dbReference>
<protein>
    <submittedName>
        <fullName evidence="4">Uncharacterized protein LOC127147049</fullName>
    </submittedName>
</protein>
<feature type="compositionally biased region" description="Low complexity" evidence="1">
    <location>
        <begin position="144"/>
        <end position="160"/>
    </location>
</feature>
<name>A0ABM3KG51_CUCME</name>
<gene>
    <name evidence="4" type="primary">LOC127147049</name>
</gene>
<feature type="region of interest" description="Disordered" evidence="1">
    <location>
        <begin position="324"/>
        <end position="377"/>
    </location>
</feature>
<dbReference type="GeneID" id="127147049"/>
<dbReference type="InterPro" id="IPR005162">
    <property type="entry name" value="Retrotrans_gag_dom"/>
</dbReference>
<keyword evidence="3" id="KW-1185">Reference proteome</keyword>
<dbReference type="Proteomes" id="UP001652600">
    <property type="component" value="Unplaced"/>
</dbReference>
<dbReference type="RefSeq" id="XP_050936763.1">
    <property type="nucleotide sequence ID" value="XM_051080806.1"/>
</dbReference>
<dbReference type="SUPFAM" id="SSF56672">
    <property type="entry name" value="DNA/RNA polymerases"/>
    <property type="match status" value="1"/>
</dbReference>
<dbReference type="SUPFAM" id="SSF50630">
    <property type="entry name" value="Acid proteases"/>
    <property type="match status" value="1"/>
</dbReference>
<feature type="compositionally biased region" description="Low complexity" evidence="1">
    <location>
        <begin position="1169"/>
        <end position="1181"/>
    </location>
</feature>
<evidence type="ECO:0000256" key="1">
    <source>
        <dbReference type="SAM" id="MobiDB-lite"/>
    </source>
</evidence>
<reference evidence="4" key="1">
    <citation type="submission" date="2025-08" db="UniProtKB">
        <authorList>
            <consortium name="RefSeq"/>
        </authorList>
    </citation>
    <scope>IDENTIFICATION</scope>
    <source>
        <tissue evidence="4">Stem</tissue>
    </source>
</reference>
<dbReference type="Gene3D" id="3.10.10.10">
    <property type="entry name" value="HIV Type 1 Reverse Transcriptase, subunit A, domain 1"/>
    <property type="match status" value="1"/>
</dbReference>
<accession>A0ABM3KG51</accession>
<feature type="region of interest" description="Disordered" evidence="1">
    <location>
        <begin position="1"/>
        <end position="43"/>
    </location>
</feature>
<feature type="region of interest" description="Disordered" evidence="1">
    <location>
        <begin position="1130"/>
        <end position="1230"/>
    </location>
</feature>
<feature type="domain" description="Reverse transcriptase" evidence="2">
    <location>
        <begin position="664"/>
        <end position="843"/>
    </location>
</feature>
<proteinExistence type="predicted"/>
<dbReference type="Gene3D" id="3.30.70.270">
    <property type="match status" value="1"/>
</dbReference>
<dbReference type="InterPro" id="IPR021109">
    <property type="entry name" value="Peptidase_aspartic_dom_sf"/>
</dbReference>
<dbReference type="CDD" id="cd00303">
    <property type="entry name" value="retropepsin_like"/>
    <property type="match status" value="1"/>
</dbReference>
<dbReference type="Pfam" id="PF13975">
    <property type="entry name" value="gag-asp_proteas"/>
    <property type="match status" value="1"/>
</dbReference>
<feature type="compositionally biased region" description="Basic and acidic residues" evidence="1">
    <location>
        <begin position="332"/>
        <end position="354"/>
    </location>
</feature>
<feature type="compositionally biased region" description="Basic and acidic residues" evidence="1">
    <location>
        <begin position="1208"/>
        <end position="1229"/>
    </location>
</feature>
<dbReference type="Pfam" id="PF03732">
    <property type="entry name" value="Retrotrans_gag"/>
    <property type="match status" value="1"/>
</dbReference>
<feature type="compositionally biased region" description="Basic and acidic residues" evidence="1">
    <location>
        <begin position="1182"/>
        <end position="1197"/>
    </location>
</feature>
<dbReference type="PANTHER" id="PTHR24559:SF436">
    <property type="entry name" value="RNA-DIRECTED DNA POLYMERASE HOMOLOG"/>
    <property type="match status" value="1"/>
</dbReference>
<dbReference type="Gene3D" id="2.40.70.10">
    <property type="entry name" value="Acid Proteases"/>
    <property type="match status" value="1"/>
</dbReference>
<organism evidence="3 4">
    <name type="scientific">Cucumis melo</name>
    <name type="common">Muskmelon</name>
    <dbReference type="NCBI Taxonomy" id="3656"/>
    <lineage>
        <taxon>Eukaryota</taxon>
        <taxon>Viridiplantae</taxon>
        <taxon>Streptophyta</taxon>
        <taxon>Embryophyta</taxon>
        <taxon>Tracheophyta</taxon>
        <taxon>Spermatophyta</taxon>
        <taxon>Magnoliopsida</taxon>
        <taxon>eudicotyledons</taxon>
        <taxon>Gunneridae</taxon>
        <taxon>Pentapetalae</taxon>
        <taxon>rosids</taxon>
        <taxon>fabids</taxon>
        <taxon>Cucurbitales</taxon>
        <taxon>Cucurbitaceae</taxon>
        <taxon>Benincaseae</taxon>
        <taxon>Cucumis</taxon>
    </lineage>
</organism>
<feature type="region of interest" description="Disordered" evidence="1">
    <location>
        <begin position="143"/>
        <end position="162"/>
    </location>
</feature>
<dbReference type="InterPro" id="IPR043128">
    <property type="entry name" value="Rev_trsase/Diguanyl_cyclase"/>
</dbReference>
<dbReference type="Pfam" id="PF00078">
    <property type="entry name" value="RVT_1"/>
    <property type="match status" value="1"/>
</dbReference>
<evidence type="ECO:0000259" key="2">
    <source>
        <dbReference type="PROSITE" id="PS50878"/>
    </source>
</evidence>
<dbReference type="InterPro" id="IPR053134">
    <property type="entry name" value="RNA-dir_DNA_polymerase"/>
</dbReference>
<sequence>MSAEEGHTSPVEQVIEGPVTRGRKEQHSPTRRSKSKGPAVREHVDTRLTSLEQGMEDVQLAVGRLSENFEELVQENAEITSVAKEMIEDMGRTFQEELKELASTVTTLKAFVEGELHNLHTKSISFETRLDALCVECRSKHLGSNAPSTSTHPTTSGTSNIKVPKPDVYNGVRNATVVDNFLFGLERYFVALGVRDDEARINHAPTFLRDAAQLWWRRKYADQSGNAIHSWEQFKAELRKHFVPHNAEIESRGKLRRLRHTGSILEYVKEFTTLMLEIGDLPEKEALFQFKDGLKDWAKIELDRRNVQTLDDAIAAAETLVDYSAQSKGKKPGPEKYGGKPDKTKNFGRKDGGKVKTFQWKNGKNDGAHRGESSNPPKPCFICKGPHWTRDCPNRKALNALVAKFQEIKQVEDAPGPQIGSMQQIGVMKKETTVEHKGLLYGSILIEGKEAIAMFDTGASHNFMDVQEAKRLGLKFKEETGTVKVVNAKEQTIHGVAKGVLVKIGDWQKRLDFSVLPMDDFNIVLGLGFFDKVVTLLDSNRGTLSIIDGLMTTIPIRRGKPVKMLSALQFKRGVTKNQCYVATMKTLEGEEAKTDEPPVPDNIQKVLDEYKDIMPSELPKKLPPRREVDHEIELEPGAKPPAMAPYRMAPPELEELRRQLKELLDAGYIQPSKAPYGAPVLFQKKKDGSLRLCIDYRALNKITIKNRYPIPLIADLFDQLGKARWFSKIDLRSGYYQVRIKQGDEAKTACVTRYGAYEFLVMPFGLTNAPATFCTLMNKLFQPFLDRFVVVYLDDIVVYSQTLEEHVHHLRQVFQVLRDNELYIKLEKCSFAKQEVEFLGHWIKEGKLMMDNAKVRATLKMEEALLKRMGATGEERLSTMRVRRRQRRKGSRKTKNATRTLRIGVGEGVTYQEKHPKICAKTCQKAPISEPRRSLRCPHDVPMRPCDSPQRPTTHAHDIGVCPRKAAHEPRMHVKTGAHDSPMRRATRTTHMHQQMHTSARHQRYPDSPCAQAAAHGTAANPACAPTGAHVHQMAAQARTGMARAAGCTRAPHRRRSSMARAAGCARTPFGCGMACAAGNAHAPWRCSTAHAAGSAHAPCGCHTARAAPRPYARAARWMACCAQRCARSQGTRREHETQAGARGTARAHDGQAGAHGIAPARAEDGRMRAASARAQQTARMADARAPDGARREDPRRPWKFLELSMTDVKHSDERNARAPDGRNGDPRARSKLLQTRPDASGTFYVGQEQCYVGG</sequence>
<feature type="compositionally biased region" description="Basic and acidic residues" evidence="1">
    <location>
        <begin position="363"/>
        <end position="372"/>
    </location>
</feature>
<dbReference type="PANTHER" id="PTHR24559">
    <property type="entry name" value="TRANSPOSON TY3-I GAG-POL POLYPROTEIN"/>
    <property type="match status" value="1"/>
</dbReference>
<dbReference type="PROSITE" id="PS50878">
    <property type="entry name" value="RT_POL"/>
    <property type="match status" value="1"/>
</dbReference>
<dbReference type="CDD" id="cd01647">
    <property type="entry name" value="RT_LTR"/>
    <property type="match status" value="1"/>
</dbReference>
<evidence type="ECO:0000313" key="3">
    <source>
        <dbReference type="Proteomes" id="UP001652600"/>
    </source>
</evidence>
<dbReference type="InterPro" id="IPR000477">
    <property type="entry name" value="RT_dom"/>
</dbReference>